<name>A0A1U9K6N5_9BACL</name>
<accession>A0A1U9K6N5</accession>
<dbReference type="PROSITE" id="PS51782">
    <property type="entry name" value="LYSM"/>
    <property type="match status" value="1"/>
</dbReference>
<dbReference type="CDD" id="cd00118">
    <property type="entry name" value="LysM"/>
    <property type="match status" value="1"/>
</dbReference>
<dbReference type="EMBL" id="CP019699">
    <property type="protein sequence ID" value="AQS55691.1"/>
    <property type="molecule type" value="Genomic_DNA"/>
</dbReference>
<evidence type="ECO:0000313" key="3">
    <source>
        <dbReference type="EMBL" id="AQS55691.1"/>
    </source>
</evidence>
<keyword evidence="1" id="KW-0472">Membrane</keyword>
<organism evidence="3 4">
    <name type="scientific">Novibacillus thermophilus</name>
    <dbReference type="NCBI Taxonomy" id="1471761"/>
    <lineage>
        <taxon>Bacteria</taxon>
        <taxon>Bacillati</taxon>
        <taxon>Bacillota</taxon>
        <taxon>Bacilli</taxon>
        <taxon>Bacillales</taxon>
        <taxon>Thermoactinomycetaceae</taxon>
        <taxon>Novibacillus</taxon>
    </lineage>
</organism>
<keyword evidence="1" id="KW-1133">Transmembrane helix</keyword>
<protein>
    <recommendedName>
        <fullName evidence="2">LysM domain-containing protein</fullName>
    </recommendedName>
</protein>
<dbReference type="OrthoDB" id="2679564at2"/>
<dbReference type="Pfam" id="PF01476">
    <property type="entry name" value="LysM"/>
    <property type="match status" value="1"/>
</dbReference>
<evidence type="ECO:0000256" key="1">
    <source>
        <dbReference type="SAM" id="Phobius"/>
    </source>
</evidence>
<evidence type="ECO:0000259" key="2">
    <source>
        <dbReference type="PROSITE" id="PS51782"/>
    </source>
</evidence>
<dbReference type="InterPro" id="IPR018392">
    <property type="entry name" value="LysM"/>
</dbReference>
<dbReference type="Gene3D" id="3.10.350.10">
    <property type="entry name" value="LysM domain"/>
    <property type="match status" value="1"/>
</dbReference>
<dbReference type="AlphaFoldDB" id="A0A1U9K6N5"/>
<keyword evidence="1" id="KW-0812">Transmembrane</keyword>
<dbReference type="InterPro" id="IPR036779">
    <property type="entry name" value="LysM_dom_sf"/>
</dbReference>
<dbReference type="KEGG" id="ntr:B0W44_07705"/>
<evidence type="ECO:0000313" key="4">
    <source>
        <dbReference type="Proteomes" id="UP000188603"/>
    </source>
</evidence>
<feature type="domain" description="LysM" evidence="2">
    <location>
        <begin position="64"/>
        <end position="112"/>
    </location>
</feature>
<keyword evidence="4" id="KW-1185">Reference proteome</keyword>
<feature type="transmembrane region" description="Helical" evidence="1">
    <location>
        <begin position="12"/>
        <end position="31"/>
    </location>
</feature>
<dbReference type="SUPFAM" id="SSF54106">
    <property type="entry name" value="LysM domain"/>
    <property type="match status" value="1"/>
</dbReference>
<proteinExistence type="predicted"/>
<sequence>MRLFLFPKNERRAWPIIVVMPFGVAAVMWPHQMKLKIIGIAVVAISLLTAIVGWGSDKPPIEKEPYTVQEGDTLWHIASERWEGDPREGVRWIREKNSLESPIIHPGETILVPKKEETE</sequence>
<gene>
    <name evidence="3" type="ORF">B0W44_07705</name>
</gene>
<reference evidence="3 4" key="1">
    <citation type="journal article" date="2015" name="Int. J. Syst. Evol. Microbiol.">
        <title>Novibacillus thermophilus gen. nov., sp. nov., a Gram-staining-negative and moderately thermophilic member of the family Thermoactinomycetaceae.</title>
        <authorList>
            <person name="Yang G."/>
            <person name="Chen J."/>
            <person name="Zhou S."/>
        </authorList>
    </citation>
    <scope>NUCLEOTIDE SEQUENCE [LARGE SCALE GENOMIC DNA]</scope>
    <source>
        <strain evidence="3 4">SG-1</strain>
    </source>
</reference>
<feature type="transmembrane region" description="Helical" evidence="1">
    <location>
        <begin position="37"/>
        <end position="55"/>
    </location>
</feature>
<dbReference type="Proteomes" id="UP000188603">
    <property type="component" value="Chromosome"/>
</dbReference>
<dbReference type="STRING" id="1471761.B0W44_07705"/>